<dbReference type="PANTHER" id="PTHR30011">
    <property type="entry name" value="ALKANESULFONATE MONOOXYGENASE-RELATED"/>
    <property type="match status" value="1"/>
</dbReference>
<evidence type="ECO:0000256" key="2">
    <source>
        <dbReference type="ARBA" id="ARBA00022643"/>
    </source>
</evidence>
<evidence type="ECO:0000313" key="9">
    <source>
        <dbReference type="Proteomes" id="UP000256900"/>
    </source>
</evidence>
<dbReference type="InterPro" id="IPR011251">
    <property type="entry name" value="Luciferase-like_dom"/>
</dbReference>
<evidence type="ECO:0000256" key="6">
    <source>
        <dbReference type="PIRSR" id="PIRSR000337-1"/>
    </source>
</evidence>
<keyword evidence="4 8" id="KW-0503">Monooxygenase</keyword>
<feature type="binding site" evidence="6">
    <location>
        <position position="155"/>
    </location>
    <ligand>
        <name>FMN</name>
        <dbReference type="ChEBI" id="CHEBI:58210"/>
    </ligand>
</feature>
<dbReference type="EMBL" id="QUMO01000005">
    <property type="protein sequence ID" value="REF84063.1"/>
    <property type="molecule type" value="Genomic_DNA"/>
</dbReference>
<evidence type="ECO:0000313" key="8">
    <source>
        <dbReference type="EMBL" id="REF84063.1"/>
    </source>
</evidence>
<evidence type="ECO:0000256" key="1">
    <source>
        <dbReference type="ARBA" id="ARBA00022630"/>
    </source>
</evidence>
<keyword evidence="9" id="KW-1185">Reference proteome</keyword>
<name>A0A3D9YRD5_9HYPH</name>
<dbReference type="CDD" id="cd01095">
    <property type="entry name" value="Nitrilotriacetate_monoxgenase"/>
    <property type="match status" value="1"/>
</dbReference>
<comment type="caution">
    <text evidence="8">The sequence shown here is derived from an EMBL/GenBank/DDBJ whole genome shotgun (WGS) entry which is preliminary data.</text>
</comment>
<organism evidence="8 9">
    <name type="scientific">Methylovirgula ligni</name>
    <dbReference type="NCBI Taxonomy" id="569860"/>
    <lineage>
        <taxon>Bacteria</taxon>
        <taxon>Pseudomonadati</taxon>
        <taxon>Pseudomonadota</taxon>
        <taxon>Alphaproteobacteria</taxon>
        <taxon>Hyphomicrobiales</taxon>
        <taxon>Beijerinckiaceae</taxon>
        <taxon>Methylovirgula</taxon>
    </lineage>
</organism>
<feature type="binding site" evidence="6">
    <location>
        <position position="159"/>
    </location>
    <ligand>
        <name>FMN</name>
        <dbReference type="ChEBI" id="CHEBI:58210"/>
    </ligand>
</feature>
<protein>
    <submittedName>
        <fullName evidence="8">Alkanesulfonate monooxygenase</fullName>
    </submittedName>
</protein>
<evidence type="ECO:0000256" key="4">
    <source>
        <dbReference type="ARBA" id="ARBA00023033"/>
    </source>
</evidence>
<feature type="binding site" evidence="6">
    <location>
        <position position="229"/>
    </location>
    <ligand>
        <name>FMN</name>
        <dbReference type="ChEBI" id="CHEBI:58210"/>
    </ligand>
</feature>
<accession>A0A3D9YRD5</accession>
<keyword evidence="1 6" id="KW-0285">Flavoprotein</keyword>
<dbReference type="InterPro" id="IPR036661">
    <property type="entry name" value="Luciferase-like_sf"/>
</dbReference>
<dbReference type="RefSeq" id="WP_115837434.1">
    <property type="nucleotide sequence ID" value="NZ_CP025086.1"/>
</dbReference>
<evidence type="ECO:0000256" key="5">
    <source>
        <dbReference type="ARBA" id="ARBA00033748"/>
    </source>
</evidence>
<comment type="similarity">
    <text evidence="5">Belongs to the NtaA/SnaA/DszA monooxygenase family.</text>
</comment>
<evidence type="ECO:0000259" key="7">
    <source>
        <dbReference type="Pfam" id="PF00296"/>
    </source>
</evidence>
<dbReference type="PANTHER" id="PTHR30011:SF16">
    <property type="entry name" value="C2H2 FINGER DOMAIN TRANSCRIPTION FACTOR (EUROFUNG)-RELATED"/>
    <property type="match status" value="1"/>
</dbReference>
<dbReference type="AlphaFoldDB" id="A0A3D9YRD5"/>
<keyword evidence="2 6" id="KW-0288">FMN</keyword>
<feature type="domain" description="Luciferase-like" evidence="7">
    <location>
        <begin position="24"/>
        <end position="386"/>
    </location>
</feature>
<dbReference type="Pfam" id="PF00296">
    <property type="entry name" value="Bac_luciferase"/>
    <property type="match status" value="1"/>
</dbReference>
<reference evidence="8 9" key="1">
    <citation type="submission" date="2018-08" db="EMBL/GenBank/DDBJ databases">
        <title>Genomic Encyclopedia of Type Strains, Phase IV (KMG-IV): sequencing the most valuable type-strain genomes for metagenomic binning, comparative biology and taxonomic classification.</title>
        <authorList>
            <person name="Goeker M."/>
        </authorList>
    </citation>
    <scope>NUCLEOTIDE SEQUENCE [LARGE SCALE GENOMIC DNA]</scope>
    <source>
        <strain evidence="8 9">BW863</strain>
    </source>
</reference>
<dbReference type="SUPFAM" id="SSF51679">
    <property type="entry name" value="Bacterial luciferase-like"/>
    <property type="match status" value="1"/>
</dbReference>
<evidence type="ECO:0000256" key="3">
    <source>
        <dbReference type="ARBA" id="ARBA00023002"/>
    </source>
</evidence>
<feature type="binding site" evidence="6">
    <location>
        <position position="59"/>
    </location>
    <ligand>
        <name>FMN</name>
        <dbReference type="ChEBI" id="CHEBI:58210"/>
    </ligand>
</feature>
<proteinExistence type="inferred from homology"/>
<dbReference type="Proteomes" id="UP000256900">
    <property type="component" value="Unassembled WGS sequence"/>
</dbReference>
<keyword evidence="3" id="KW-0560">Oxidoreductase</keyword>
<dbReference type="GO" id="GO:0004497">
    <property type="term" value="F:monooxygenase activity"/>
    <property type="evidence" value="ECO:0007669"/>
    <property type="project" value="UniProtKB-KW"/>
</dbReference>
<feature type="binding site" evidence="6">
    <location>
        <position position="230"/>
    </location>
    <ligand>
        <name>FMN</name>
        <dbReference type="ChEBI" id="CHEBI:58210"/>
    </ligand>
</feature>
<feature type="binding site" evidence="6">
    <location>
        <position position="105"/>
    </location>
    <ligand>
        <name>FMN</name>
        <dbReference type="ChEBI" id="CHEBI:58210"/>
    </ligand>
</feature>
<sequence length="455" mass="50430">MSSHESQLHLGVFLRGVGHHLASWRSPLVTSGSEISFTHYRHLARTAERGKFDMVFLGDSVCVRERPEGVKREILQRLGHLVHFEPLTLLSALSTATTHVGLVGTASTTYNEPYHVARKFASLDHISDGRAGWNVVTSTSLAEANNFNREEHLGHAERYVRANEFVDVVVGLWDSWDDDAFVADKAEGIYFDEDKVFEINHRGAHFNVKGPLNLSRPPQGHPVIVQAGSSDAGKDLAARTAEVVFTAQRTLKEGQAFYRSLKDRMSKYGRAPDELKIMPGVFTVVGRTQEEADDKYGHLQELVDPKVGVAMLSRTTGIDLSAYPLDAPLPRFGGNNVQQARPELIDALAEREHLTIWQTILAIAGARGHHVLIGTPERIADELEERFKGEAADGFNLMPPYLPGGLEDFVDLVVPELQRRGLFRTEYQGSTLRDHLGLARPANVNKVRADARAQA</sequence>
<dbReference type="OrthoDB" id="9779442at2"/>
<dbReference type="InterPro" id="IPR051260">
    <property type="entry name" value="Diverse_substr_monoxygenases"/>
</dbReference>
<dbReference type="InterPro" id="IPR016215">
    <property type="entry name" value="NTA_MOA"/>
</dbReference>
<dbReference type="PIRSF" id="PIRSF000337">
    <property type="entry name" value="NTA_MOA"/>
    <property type="match status" value="1"/>
</dbReference>
<dbReference type="NCBIfam" id="TIGR03860">
    <property type="entry name" value="FMN_nitrolo"/>
    <property type="match status" value="1"/>
</dbReference>
<dbReference type="Gene3D" id="3.20.20.30">
    <property type="entry name" value="Luciferase-like domain"/>
    <property type="match status" value="1"/>
</dbReference>
<gene>
    <name evidence="8" type="ORF">DES32_2908</name>
</gene>
<dbReference type="GO" id="GO:0016705">
    <property type="term" value="F:oxidoreductase activity, acting on paired donors, with incorporation or reduction of molecular oxygen"/>
    <property type="evidence" value="ECO:0007669"/>
    <property type="project" value="InterPro"/>
</dbReference>